<dbReference type="InterPro" id="IPR043502">
    <property type="entry name" value="DNA/RNA_pol_sf"/>
</dbReference>
<dbReference type="SUPFAM" id="SSF56672">
    <property type="entry name" value="DNA/RNA polymerases"/>
    <property type="match status" value="1"/>
</dbReference>
<name>A0A7I8K8D9_SPIIN</name>
<dbReference type="InterPro" id="IPR036691">
    <property type="entry name" value="Endo/exonu/phosph_ase_sf"/>
</dbReference>
<dbReference type="PANTHER" id="PTHR33116:SF80">
    <property type="entry name" value="REVERSE TRANSCRIPTASE ZINC-BINDING DOMAIN-CONTAINING PROTEIN"/>
    <property type="match status" value="1"/>
</dbReference>
<keyword evidence="3" id="KW-1185">Reference proteome</keyword>
<dbReference type="Proteomes" id="UP000663760">
    <property type="component" value="Chromosome 4"/>
</dbReference>
<dbReference type="SUPFAM" id="SSF56219">
    <property type="entry name" value="DNase I-like"/>
    <property type="match status" value="1"/>
</dbReference>
<gene>
    <name evidence="2" type="ORF">SI8410_04004662</name>
</gene>
<organism evidence="2 3">
    <name type="scientific">Spirodela intermedia</name>
    <name type="common">Intermediate duckweed</name>
    <dbReference type="NCBI Taxonomy" id="51605"/>
    <lineage>
        <taxon>Eukaryota</taxon>
        <taxon>Viridiplantae</taxon>
        <taxon>Streptophyta</taxon>
        <taxon>Embryophyta</taxon>
        <taxon>Tracheophyta</taxon>
        <taxon>Spermatophyta</taxon>
        <taxon>Magnoliopsida</taxon>
        <taxon>Liliopsida</taxon>
        <taxon>Araceae</taxon>
        <taxon>Lemnoideae</taxon>
        <taxon>Spirodela</taxon>
    </lineage>
</organism>
<dbReference type="PANTHER" id="PTHR33116">
    <property type="entry name" value="REVERSE TRANSCRIPTASE ZINC-BINDING DOMAIN-CONTAINING PROTEIN-RELATED-RELATED"/>
    <property type="match status" value="1"/>
</dbReference>
<dbReference type="Pfam" id="PF00078">
    <property type="entry name" value="RVT_1"/>
    <property type="match status" value="1"/>
</dbReference>
<evidence type="ECO:0000313" key="2">
    <source>
        <dbReference type="EMBL" id="CAA7394001.1"/>
    </source>
</evidence>
<evidence type="ECO:0000313" key="3">
    <source>
        <dbReference type="Proteomes" id="UP000663760"/>
    </source>
</evidence>
<reference evidence="2" key="1">
    <citation type="submission" date="2020-02" db="EMBL/GenBank/DDBJ databases">
        <authorList>
            <person name="Scholz U."/>
            <person name="Mascher M."/>
            <person name="Fiebig A."/>
        </authorList>
    </citation>
    <scope>NUCLEOTIDE SEQUENCE</scope>
</reference>
<dbReference type="CDD" id="cd01650">
    <property type="entry name" value="RT_nLTR_like"/>
    <property type="match status" value="1"/>
</dbReference>
<feature type="domain" description="Reverse transcriptase" evidence="1">
    <location>
        <begin position="425"/>
        <end position="521"/>
    </location>
</feature>
<proteinExistence type="predicted"/>
<dbReference type="Gene3D" id="3.60.10.10">
    <property type="entry name" value="Endonuclease/exonuclease/phosphatase"/>
    <property type="match status" value="1"/>
</dbReference>
<protein>
    <recommendedName>
        <fullName evidence="1">Reverse transcriptase domain-containing protein</fullName>
    </recommendedName>
</protein>
<dbReference type="InterPro" id="IPR000477">
    <property type="entry name" value="RT_dom"/>
</dbReference>
<evidence type="ECO:0000259" key="1">
    <source>
        <dbReference type="Pfam" id="PF00078"/>
    </source>
</evidence>
<dbReference type="EMBL" id="LR746267">
    <property type="protein sequence ID" value="CAA7394001.1"/>
    <property type="molecule type" value="Genomic_DNA"/>
</dbReference>
<dbReference type="OrthoDB" id="786283at2759"/>
<sequence length="716" mass="83627">MIPSIIWNCRGIGNLETQFYITSLIRQYRLGIVGLIEPMISPDRIQPLLRRLGMDHFHSNPTNHIWIFWTRPYSMELLVEGPQHITMTARDLTQEFTFSVIYASHRSEERETLWADLVQYVRDYPTLVESPWARNMEMFNDCIFRLALIEPPTSGEAWTWSNNRGDALIYERIDRCFINSIAMMRHPILVTILPRYRSDHTPILILPKQSMSTHRPPFRFQTMWLQHENFQSFVRNHWYGQISDSPMENLSYRLRNLKLHLKWWNRHIYGNVHTQVDALQKELAEVERLLQARYSDAAWERRSRVSDQLDEAGVEYFRTLLTSQSIEISDDMLTSIPSLVTHRENSLITAIPTGEEIKEVVFSMSRHRAPGPDGFPVDFYISCWDIVGTDLIQAIKEIFRRKLFTRSWKATFLALIPKVTTPTSFRDFRPISLCNVCYKVVSKIVTRRLSSFLDRLISPEQCGFVKGRYIHDNIMLVHELAQSLGHDCRGSNIIIKLDMEKAFDRIEWSFLIKSSFIVGPSTPIGTIRRIQGLTGFSRGHLPFDYLGCPIFLGRRRIHYFDALVGKLRKKLAGWKLQLLSPGGRIQLIRHVLMSMPLHLLAVHEVPDTVLQTIRRICTSFLWDGQLEGPRRQRRVSWEKACRPTDEGGLGIRRPQDVLNMLQKKLISAWYDTWLDDIPLACFTTFTSSCRCMLNHANLKFIKLENTNFRIFRSISK</sequence>
<accession>A0A7I8K8D9</accession>
<dbReference type="AlphaFoldDB" id="A0A7I8K8D9"/>